<evidence type="ECO:0000256" key="3">
    <source>
        <dbReference type="ARBA" id="ARBA00023172"/>
    </source>
</evidence>
<dbReference type="GO" id="GO:0005524">
    <property type="term" value="F:ATP binding"/>
    <property type="evidence" value="ECO:0007669"/>
    <property type="project" value="UniProtKB-KW"/>
</dbReference>
<dbReference type="InterPro" id="IPR013765">
    <property type="entry name" value="DNA_recomb/repair_RecA"/>
</dbReference>
<dbReference type="EMBL" id="BARS01016669">
    <property type="protein sequence ID" value="GAF89465.1"/>
    <property type="molecule type" value="Genomic_DNA"/>
</dbReference>
<comment type="caution">
    <text evidence="5">The sequence shown here is derived from an EMBL/GenBank/DDBJ whole genome shotgun (WGS) entry which is preliminary data.</text>
</comment>
<sequence length="74" mass="8369">DIMYDEGISKTRELLDLGEQHGIVKKSGSWYEFENRKLGQGKEASKEFLRENPKVAAKIEGAVKKAVKKESEKS</sequence>
<accession>X0ULY1</accession>
<gene>
    <name evidence="5" type="ORF">S01H1_27390</name>
</gene>
<dbReference type="InterPro" id="IPR023400">
    <property type="entry name" value="RecA_C_sf"/>
</dbReference>
<evidence type="ECO:0000256" key="2">
    <source>
        <dbReference type="ARBA" id="ARBA00022840"/>
    </source>
</evidence>
<dbReference type="Gene3D" id="3.30.250.10">
    <property type="entry name" value="RecA protein, C-terminal domain"/>
    <property type="match status" value="1"/>
</dbReference>
<dbReference type="GO" id="GO:0006281">
    <property type="term" value="P:DNA repair"/>
    <property type="evidence" value="ECO:0007669"/>
    <property type="project" value="InterPro"/>
</dbReference>
<dbReference type="PANTHER" id="PTHR45900">
    <property type="entry name" value="RECA"/>
    <property type="match status" value="1"/>
</dbReference>
<reference evidence="5" key="1">
    <citation type="journal article" date="2014" name="Front. Microbiol.">
        <title>High frequency of phylogenetically diverse reductive dehalogenase-homologous genes in deep subseafloor sedimentary metagenomes.</title>
        <authorList>
            <person name="Kawai M."/>
            <person name="Futagami T."/>
            <person name="Toyoda A."/>
            <person name="Takaki Y."/>
            <person name="Nishi S."/>
            <person name="Hori S."/>
            <person name="Arai W."/>
            <person name="Tsubouchi T."/>
            <person name="Morono Y."/>
            <person name="Uchiyama I."/>
            <person name="Ito T."/>
            <person name="Fujiyama A."/>
            <person name="Inagaki F."/>
            <person name="Takami H."/>
        </authorList>
    </citation>
    <scope>NUCLEOTIDE SEQUENCE</scope>
    <source>
        <strain evidence="5">Expedition CK06-06</strain>
    </source>
</reference>
<organism evidence="5">
    <name type="scientific">marine sediment metagenome</name>
    <dbReference type="NCBI Taxonomy" id="412755"/>
    <lineage>
        <taxon>unclassified sequences</taxon>
        <taxon>metagenomes</taxon>
        <taxon>ecological metagenomes</taxon>
    </lineage>
</organism>
<protein>
    <recommendedName>
        <fullName evidence="4">RecA-like C-terminal domain-containing protein</fullName>
    </recommendedName>
</protein>
<feature type="non-terminal residue" evidence="5">
    <location>
        <position position="1"/>
    </location>
</feature>
<dbReference type="GO" id="GO:0003697">
    <property type="term" value="F:single-stranded DNA binding"/>
    <property type="evidence" value="ECO:0007669"/>
    <property type="project" value="InterPro"/>
</dbReference>
<evidence type="ECO:0000313" key="5">
    <source>
        <dbReference type="EMBL" id="GAF89465.1"/>
    </source>
</evidence>
<keyword evidence="1" id="KW-0547">Nucleotide-binding</keyword>
<proteinExistence type="predicted"/>
<keyword evidence="2" id="KW-0067">ATP-binding</keyword>
<evidence type="ECO:0000256" key="1">
    <source>
        <dbReference type="ARBA" id="ARBA00022741"/>
    </source>
</evidence>
<keyword evidence="3" id="KW-0233">DNA recombination</keyword>
<evidence type="ECO:0000259" key="4">
    <source>
        <dbReference type="Pfam" id="PF21096"/>
    </source>
</evidence>
<feature type="domain" description="RecA-like C-terminal" evidence="4">
    <location>
        <begin position="13"/>
        <end position="67"/>
    </location>
</feature>
<dbReference type="PANTHER" id="PTHR45900:SF1">
    <property type="entry name" value="MITOCHONDRIAL DNA REPAIR PROTEIN RECA HOMOLOG-RELATED"/>
    <property type="match status" value="1"/>
</dbReference>
<dbReference type="SUPFAM" id="SSF54752">
    <property type="entry name" value="RecA protein, C-terminal domain"/>
    <property type="match status" value="1"/>
</dbReference>
<dbReference type="GO" id="GO:0006310">
    <property type="term" value="P:DNA recombination"/>
    <property type="evidence" value="ECO:0007669"/>
    <property type="project" value="UniProtKB-KW"/>
</dbReference>
<dbReference type="Pfam" id="PF21096">
    <property type="entry name" value="RecA_C"/>
    <property type="match status" value="1"/>
</dbReference>
<name>X0ULY1_9ZZZZ</name>
<dbReference type="AlphaFoldDB" id="X0ULY1"/>
<dbReference type="InterPro" id="IPR049261">
    <property type="entry name" value="RecA-like_C"/>
</dbReference>